<dbReference type="PANTHER" id="PTHR13866">
    <property type="entry name" value="SPARC OSTEONECTIN"/>
    <property type="match status" value="1"/>
</dbReference>
<gene>
    <name evidence="7" type="ORF">PHET_02267</name>
</gene>
<dbReference type="Gene3D" id="1.10.238.10">
    <property type="entry name" value="EF-hand"/>
    <property type="match status" value="1"/>
</dbReference>
<keyword evidence="2" id="KW-0964">Secreted</keyword>
<dbReference type="GO" id="GO:0050840">
    <property type="term" value="F:extracellular matrix binding"/>
    <property type="evidence" value="ECO:0007669"/>
    <property type="project" value="TreeGrafter"/>
</dbReference>
<evidence type="ECO:0000256" key="3">
    <source>
        <dbReference type="ARBA" id="ARBA00022729"/>
    </source>
</evidence>
<evidence type="ECO:0000256" key="1">
    <source>
        <dbReference type="ARBA" id="ARBA00004613"/>
    </source>
</evidence>
<dbReference type="InterPro" id="IPR011992">
    <property type="entry name" value="EF-hand-dom_pair"/>
</dbReference>
<dbReference type="PANTHER" id="PTHR13866:SF14">
    <property type="entry name" value="BM-40"/>
    <property type="match status" value="1"/>
</dbReference>
<evidence type="ECO:0000313" key="7">
    <source>
        <dbReference type="EMBL" id="KAF5404304.1"/>
    </source>
</evidence>
<name>A0A8J4WKM7_9TREM</name>
<comment type="caution">
    <text evidence="7">The sequence shown here is derived from an EMBL/GenBank/DDBJ whole genome shotgun (WGS) entry which is preliminary data.</text>
</comment>
<keyword evidence="5" id="KW-0325">Glycoprotein</keyword>
<organism evidence="7 8">
    <name type="scientific">Paragonimus heterotremus</name>
    <dbReference type="NCBI Taxonomy" id="100268"/>
    <lineage>
        <taxon>Eukaryota</taxon>
        <taxon>Metazoa</taxon>
        <taxon>Spiralia</taxon>
        <taxon>Lophotrochozoa</taxon>
        <taxon>Platyhelminthes</taxon>
        <taxon>Trematoda</taxon>
        <taxon>Digenea</taxon>
        <taxon>Plagiorchiida</taxon>
        <taxon>Troglotremata</taxon>
        <taxon>Troglotrematidae</taxon>
        <taxon>Paragonimus</taxon>
    </lineage>
</organism>
<comment type="subcellular location">
    <subcellularLocation>
        <location evidence="1">Secreted</location>
    </subcellularLocation>
</comment>
<evidence type="ECO:0000313" key="8">
    <source>
        <dbReference type="Proteomes" id="UP000748531"/>
    </source>
</evidence>
<evidence type="ECO:0000256" key="5">
    <source>
        <dbReference type="ARBA" id="ARBA00023180"/>
    </source>
</evidence>
<dbReference type="GO" id="GO:0005509">
    <property type="term" value="F:calcium ion binding"/>
    <property type="evidence" value="ECO:0007669"/>
    <property type="project" value="InterPro"/>
</dbReference>
<reference evidence="7" key="1">
    <citation type="submission" date="2019-05" db="EMBL/GenBank/DDBJ databases">
        <title>Annotation for the trematode Paragonimus heterotremus.</title>
        <authorList>
            <person name="Choi Y.-J."/>
        </authorList>
    </citation>
    <scope>NUCLEOTIDE SEQUENCE</scope>
    <source>
        <strain evidence="7">LC</strain>
    </source>
</reference>
<accession>A0A8J4WKM7</accession>
<evidence type="ECO:0000256" key="2">
    <source>
        <dbReference type="ARBA" id="ARBA00022525"/>
    </source>
</evidence>
<dbReference type="InterPro" id="IPR019577">
    <property type="entry name" value="SPARC/Testican_Ca-bd-dom"/>
</dbReference>
<sequence>MSLKVDFRDALFSKAIHFKKTIKIAGKVFIRFGGRLIQDACANVKCQPGEWCNQGKCECLDSCHSDWNNYDRKLCVEGNTYRHECDLWRNQCYCRTGDARCGGEAFNNHRANNDAVIKYFDECRDLSGLCDWEQQEATFALRLGMWFQELLRQKWSTVSGYQDDDSLLRPMDSKARAATGKLMTPTSTDRVNGGVISYWFCELDRRNKGNLDERDLSLLYQVLLPNNPCLELFMNRCASSGSITFAQWHNCFEVPQEERVECSRFK</sequence>
<evidence type="ECO:0000256" key="4">
    <source>
        <dbReference type="ARBA" id="ARBA00023157"/>
    </source>
</evidence>
<keyword evidence="3" id="KW-0732">Signal</keyword>
<dbReference type="Pfam" id="PF10591">
    <property type="entry name" value="SPARC_Ca_bdg"/>
    <property type="match status" value="1"/>
</dbReference>
<dbReference type="EMBL" id="LUCH01000793">
    <property type="protein sequence ID" value="KAF5404304.1"/>
    <property type="molecule type" value="Genomic_DNA"/>
</dbReference>
<feature type="domain" description="SPARC/Testican calcium-binding" evidence="6">
    <location>
        <begin position="134"/>
        <end position="251"/>
    </location>
</feature>
<protein>
    <submittedName>
        <fullName evidence="7">Secreted Protein Acidic And Rich In Cysteine</fullName>
    </submittedName>
</protein>
<evidence type="ECO:0000259" key="6">
    <source>
        <dbReference type="Pfam" id="PF10591"/>
    </source>
</evidence>
<dbReference type="GO" id="GO:0005615">
    <property type="term" value="C:extracellular space"/>
    <property type="evidence" value="ECO:0007669"/>
    <property type="project" value="TreeGrafter"/>
</dbReference>
<keyword evidence="4" id="KW-1015">Disulfide bond</keyword>
<proteinExistence type="predicted"/>
<dbReference type="SUPFAM" id="SSF47473">
    <property type="entry name" value="EF-hand"/>
    <property type="match status" value="1"/>
</dbReference>
<dbReference type="GO" id="GO:0005518">
    <property type="term" value="F:collagen binding"/>
    <property type="evidence" value="ECO:0007669"/>
    <property type="project" value="TreeGrafter"/>
</dbReference>
<dbReference type="AlphaFoldDB" id="A0A8J4WKM7"/>
<keyword evidence="8" id="KW-1185">Reference proteome</keyword>
<dbReference type="Proteomes" id="UP000748531">
    <property type="component" value="Unassembled WGS sequence"/>
</dbReference>
<dbReference type="OrthoDB" id="9972865at2759"/>